<dbReference type="InterPro" id="IPR018687">
    <property type="entry name" value="DUF2177_membr"/>
</dbReference>
<feature type="transmembrane region" description="Helical" evidence="1">
    <location>
        <begin position="132"/>
        <end position="153"/>
    </location>
</feature>
<feature type="transmembrane region" description="Helical" evidence="1">
    <location>
        <begin position="65"/>
        <end position="84"/>
    </location>
</feature>
<name>A0A560FPJ2_9PROT</name>
<organism evidence="2 3">
    <name type="scientific">Nitrospirillum amazonense</name>
    <dbReference type="NCBI Taxonomy" id="28077"/>
    <lineage>
        <taxon>Bacteria</taxon>
        <taxon>Pseudomonadati</taxon>
        <taxon>Pseudomonadota</taxon>
        <taxon>Alphaproteobacteria</taxon>
        <taxon>Rhodospirillales</taxon>
        <taxon>Azospirillaceae</taxon>
        <taxon>Nitrospirillum</taxon>
    </lineage>
</organism>
<feature type="transmembrane region" description="Helical" evidence="1">
    <location>
        <begin position="26"/>
        <end position="45"/>
    </location>
</feature>
<proteinExistence type="predicted"/>
<reference evidence="2 3" key="1">
    <citation type="submission" date="2019-06" db="EMBL/GenBank/DDBJ databases">
        <title>Genomic Encyclopedia of Type Strains, Phase IV (KMG-V): Genome sequencing to study the core and pangenomes of soil and plant-associated prokaryotes.</title>
        <authorList>
            <person name="Whitman W."/>
        </authorList>
    </citation>
    <scope>NUCLEOTIDE SEQUENCE [LARGE SCALE GENOMIC DNA]</scope>
    <source>
        <strain evidence="2 3">BR 11880</strain>
    </source>
</reference>
<sequence length="157" mass="16902">MPRPGAFFFLALRGEEKALGPVLRQAAIYAVTLIAFLTLDAVWLTRMVGFYRQVMGDMVAPQPRLGPAAVFYMLMAGGIVFFCVEPATRSDAPLMQALMRGAVFGLLTYGTYDLTNHATLRLWSARLSALDMAWGASLTAVAAAAGCAAALYFSKNP</sequence>
<dbReference type="AlphaFoldDB" id="A0A560FPJ2"/>
<dbReference type="Proteomes" id="UP000319859">
    <property type="component" value="Unassembled WGS sequence"/>
</dbReference>
<comment type="caution">
    <text evidence="2">The sequence shown here is derived from an EMBL/GenBank/DDBJ whole genome shotgun (WGS) entry which is preliminary data.</text>
</comment>
<evidence type="ECO:0000256" key="1">
    <source>
        <dbReference type="SAM" id="Phobius"/>
    </source>
</evidence>
<evidence type="ECO:0000313" key="3">
    <source>
        <dbReference type="Proteomes" id="UP000319859"/>
    </source>
</evidence>
<dbReference type="Pfam" id="PF09945">
    <property type="entry name" value="DUF2177"/>
    <property type="match status" value="1"/>
</dbReference>
<evidence type="ECO:0000313" key="2">
    <source>
        <dbReference type="EMBL" id="TWB23558.1"/>
    </source>
</evidence>
<accession>A0A560FPJ2</accession>
<keyword evidence="1" id="KW-0812">Transmembrane</keyword>
<protein>
    <submittedName>
        <fullName evidence="2">Putative membrane protein</fullName>
    </submittedName>
</protein>
<dbReference type="EMBL" id="VITN01000002">
    <property type="protein sequence ID" value="TWB23558.1"/>
    <property type="molecule type" value="Genomic_DNA"/>
</dbReference>
<keyword evidence="1" id="KW-1133">Transmembrane helix</keyword>
<keyword evidence="1" id="KW-0472">Membrane</keyword>
<gene>
    <name evidence="2" type="ORF">FBZ89_102314</name>
</gene>